<dbReference type="GO" id="GO:0000398">
    <property type="term" value="P:mRNA splicing, via spliceosome"/>
    <property type="evidence" value="ECO:0007669"/>
    <property type="project" value="TreeGrafter"/>
</dbReference>
<dbReference type="GO" id="GO:0005686">
    <property type="term" value="C:U2 snRNP"/>
    <property type="evidence" value="ECO:0007669"/>
    <property type="project" value="TreeGrafter"/>
</dbReference>
<sequence>MSDKHRQQQLFQVMRQKHLGLGTENTTTDEWITQVHKDTYYSMASHSAMLEYLTLSQGDSSKRITELRLLEKMCDKPPANKRKLPELP</sequence>
<name>A0A1G4KEF8_9SACH</name>
<evidence type="ECO:0000313" key="2">
    <source>
        <dbReference type="Proteomes" id="UP000191144"/>
    </source>
</evidence>
<dbReference type="PANTHER" id="PTHR20978:SF0">
    <property type="entry name" value="SPLICING FACTOR 3B SUBUNIT 5"/>
    <property type="match status" value="1"/>
</dbReference>
<dbReference type="AlphaFoldDB" id="A0A1G4KEF8"/>
<reference evidence="2" key="1">
    <citation type="submission" date="2016-03" db="EMBL/GenBank/DDBJ databases">
        <authorList>
            <person name="Devillers Hugo."/>
        </authorList>
    </citation>
    <scope>NUCLEOTIDE SEQUENCE [LARGE SCALE GENOMIC DNA]</scope>
</reference>
<organism evidence="1 2">
    <name type="scientific">Lachancea meyersii CBS 8951</name>
    <dbReference type="NCBI Taxonomy" id="1266667"/>
    <lineage>
        <taxon>Eukaryota</taxon>
        <taxon>Fungi</taxon>
        <taxon>Dikarya</taxon>
        <taxon>Ascomycota</taxon>
        <taxon>Saccharomycotina</taxon>
        <taxon>Saccharomycetes</taxon>
        <taxon>Saccharomycetales</taxon>
        <taxon>Saccharomycetaceae</taxon>
        <taxon>Lachancea</taxon>
    </lineage>
</organism>
<keyword evidence="2" id="KW-1185">Reference proteome</keyword>
<evidence type="ECO:0000313" key="1">
    <source>
        <dbReference type="EMBL" id="SCV02891.1"/>
    </source>
</evidence>
<protein>
    <submittedName>
        <fullName evidence="1">LAME_0H06040g1_1</fullName>
    </submittedName>
</protein>
<dbReference type="Pfam" id="PF07189">
    <property type="entry name" value="SF3b10"/>
    <property type="match status" value="1"/>
</dbReference>
<dbReference type="GO" id="GO:0071011">
    <property type="term" value="C:precatalytic spliceosome"/>
    <property type="evidence" value="ECO:0007669"/>
    <property type="project" value="TreeGrafter"/>
</dbReference>
<dbReference type="EMBL" id="LT598480">
    <property type="protein sequence ID" value="SCV02891.1"/>
    <property type="molecule type" value="Genomic_DNA"/>
</dbReference>
<dbReference type="PANTHER" id="PTHR20978">
    <property type="entry name" value="SPLICING FACTOR 3B SUBUNIT 5"/>
    <property type="match status" value="1"/>
</dbReference>
<dbReference type="OrthoDB" id="274726at2759"/>
<dbReference type="Proteomes" id="UP000191144">
    <property type="component" value="Chromosome H"/>
</dbReference>
<dbReference type="InterPro" id="IPR009846">
    <property type="entry name" value="SF3b5/RDS3-10"/>
</dbReference>
<proteinExistence type="predicted"/>
<accession>A0A1G4KEF8</accession>
<gene>
    <name evidence="1" type="ORF">LAME_0H06040G</name>
</gene>